<organism evidence="2 3">
    <name type="scientific">Homarus americanus</name>
    <name type="common">American lobster</name>
    <dbReference type="NCBI Taxonomy" id="6706"/>
    <lineage>
        <taxon>Eukaryota</taxon>
        <taxon>Metazoa</taxon>
        <taxon>Ecdysozoa</taxon>
        <taxon>Arthropoda</taxon>
        <taxon>Crustacea</taxon>
        <taxon>Multicrustacea</taxon>
        <taxon>Malacostraca</taxon>
        <taxon>Eumalacostraca</taxon>
        <taxon>Eucarida</taxon>
        <taxon>Decapoda</taxon>
        <taxon>Pleocyemata</taxon>
        <taxon>Astacidea</taxon>
        <taxon>Nephropoidea</taxon>
        <taxon>Nephropidae</taxon>
        <taxon>Homarus</taxon>
    </lineage>
</organism>
<keyword evidence="3" id="KW-1185">Reference proteome</keyword>
<dbReference type="Proteomes" id="UP000747542">
    <property type="component" value="Unassembled WGS sequence"/>
</dbReference>
<feature type="compositionally biased region" description="Low complexity" evidence="1">
    <location>
        <begin position="168"/>
        <end position="199"/>
    </location>
</feature>
<reference evidence="2" key="1">
    <citation type="journal article" date="2021" name="Sci. Adv.">
        <title>The American lobster genome reveals insights on longevity, neural, and immune adaptations.</title>
        <authorList>
            <person name="Polinski J.M."/>
            <person name="Zimin A.V."/>
            <person name="Clark K.F."/>
            <person name="Kohn A.B."/>
            <person name="Sadowski N."/>
            <person name="Timp W."/>
            <person name="Ptitsyn A."/>
            <person name="Khanna P."/>
            <person name="Romanova D.Y."/>
            <person name="Williams P."/>
            <person name="Greenwood S.J."/>
            <person name="Moroz L.L."/>
            <person name="Walt D.R."/>
            <person name="Bodnar A.G."/>
        </authorList>
    </citation>
    <scope>NUCLEOTIDE SEQUENCE</scope>
    <source>
        <strain evidence="2">GMGI-L3</strain>
    </source>
</reference>
<feature type="region of interest" description="Disordered" evidence="1">
    <location>
        <begin position="1"/>
        <end position="23"/>
    </location>
</feature>
<gene>
    <name evidence="2" type="primary">Ncoa6-L2</name>
    <name evidence="2" type="ORF">Hamer_G018755</name>
</gene>
<proteinExistence type="predicted"/>
<evidence type="ECO:0000313" key="3">
    <source>
        <dbReference type="Proteomes" id="UP000747542"/>
    </source>
</evidence>
<evidence type="ECO:0000256" key="1">
    <source>
        <dbReference type="SAM" id="MobiDB-lite"/>
    </source>
</evidence>
<dbReference type="AlphaFoldDB" id="A0A8J5JNE2"/>
<name>A0A8J5JNE2_HOMAM</name>
<accession>A0A8J5JNE2</accession>
<protein>
    <submittedName>
        <fullName evidence="2">Putative nuclear receptor coactivator 6-like 2</fullName>
    </submittedName>
</protein>
<comment type="caution">
    <text evidence="2">The sequence shown here is derived from an EMBL/GenBank/DDBJ whole genome shotgun (WGS) entry which is preliminary data.</text>
</comment>
<sequence>MLTRDGADGASAACPRHQQHQQRVVVPPHNVVVYVAGEGGGQAGPGGAQGPQRPMITPHPVKPTNPHMVNGFRVANPLHHQQQQPGYSMPMTDSLQQQQQQQFLMNKMNGLDGTNNCFPSSQAPQQMMNNQIVTNNSCNNTTMMNNNNMVVARPRTSSRCDSVRSETAESSCSSLSSDSQTEHTQQQHHQQQQQTNNQFSNSQQYQVNVMNNPQYMNNHMQTMNPNSYNSYPNYMACQSPGGSNPSGMNQTGVYNNQNIVQAFHQVNTVQHVQMQGGQLQIMQQQYQYVQGQNMNVMQQAPGVSVNNVQRPCMMQAGGVVQGQGTNAMHGQVMQGQNNCAHNVNMMQGQGMNMVAGQPGMNTMQGQNMNMMQGQPMNVAQQQGGNANMMSGQYHAGHGQGLMGQGNLVMGGQNSGHCTGVMGVQNHHPQQHMMSGAMIPDHQQQAVMMQGNMTMVPVGAKMAGTNMNHASMMGCSGAPVGVVNSPCSGLPAGAPTVHAAVDKNFMPLIVPFGWRRVANNGQVVYTRIFCFMYKSSVSIDLPRILANRQVSREKRSLGSNSSSNVKSVEKLLVYQE</sequence>
<evidence type="ECO:0000313" key="2">
    <source>
        <dbReference type="EMBL" id="KAG7157693.1"/>
    </source>
</evidence>
<feature type="region of interest" description="Disordered" evidence="1">
    <location>
        <begin position="154"/>
        <end position="199"/>
    </location>
</feature>
<dbReference type="EMBL" id="JAHLQT010036987">
    <property type="protein sequence ID" value="KAG7157693.1"/>
    <property type="molecule type" value="Genomic_DNA"/>
</dbReference>
<keyword evidence="2" id="KW-0675">Receptor</keyword>